<organism evidence="6 7">
    <name type="scientific">Candidatus Beckwithbacteria bacterium RBG_13_42_9</name>
    <dbReference type="NCBI Taxonomy" id="1797457"/>
    <lineage>
        <taxon>Bacteria</taxon>
        <taxon>Candidatus Beckwithiibacteriota</taxon>
    </lineage>
</organism>
<evidence type="ECO:0000256" key="5">
    <source>
        <dbReference type="ARBA" id="ARBA00023136"/>
    </source>
</evidence>
<dbReference type="AlphaFoldDB" id="A0A1F5E5K3"/>
<keyword evidence="5" id="KW-0472">Membrane</keyword>
<evidence type="ECO:0000256" key="1">
    <source>
        <dbReference type="ARBA" id="ARBA00004167"/>
    </source>
</evidence>
<evidence type="ECO:0008006" key="8">
    <source>
        <dbReference type="Google" id="ProtNLM"/>
    </source>
</evidence>
<dbReference type="SUPFAM" id="SSF140478">
    <property type="entry name" value="LemA-like"/>
    <property type="match status" value="1"/>
</dbReference>
<dbReference type="InterPro" id="IPR023353">
    <property type="entry name" value="LemA-like_dom_sf"/>
</dbReference>
<comment type="caution">
    <text evidence="6">The sequence shown here is derived from an EMBL/GenBank/DDBJ whole genome shotgun (WGS) entry which is preliminary data.</text>
</comment>
<gene>
    <name evidence="6" type="ORF">A2160_03955</name>
</gene>
<dbReference type="Gene3D" id="1.20.1440.20">
    <property type="entry name" value="LemA-like domain"/>
    <property type="match status" value="1"/>
</dbReference>
<dbReference type="PANTHER" id="PTHR34478:SF1">
    <property type="entry name" value="PROTEIN LEMA"/>
    <property type="match status" value="1"/>
</dbReference>
<dbReference type="Pfam" id="PF04011">
    <property type="entry name" value="LemA"/>
    <property type="match status" value="1"/>
</dbReference>
<accession>A0A1F5E5K3</accession>
<keyword evidence="3" id="KW-0812">Transmembrane</keyword>
<dbReference type="GO" id="GO:0016020">
    <property type="term" value="C:membrane"/>
    <property type="evidence" value="ECO:0007669"/>
    <property type="project" value="UniProtKB-SubCell"/>
</dbReference>
<evidence type="ECO:0000313" key="6">
    <source>
        <dbReference type="EMBL" id="OGD62689.1"/>
    </source>
</evidence>
<reference evidence="6 7" key="1">
    <citation type="journal article" date="2016" name="Nat. Commun.">
        <title>Thousands of microbial genomes shed light on interconnected biogeochemical processes in an aquifer system.</title>
        <authorList>
            <person name="Anantharaman K."/>
            <person name="Brown C.T."/>
            <person name="Hug L.A."/>
            <person name="Sharon I."/>
            <person name="Castelle C.J."/>
            <person name="Probst A.J."/>
            <person name="Thomas B.C."/>
            <person name="Singh A."/>
            <person name="Wilkins M.J."/>
            <person name="Karaoz U."/>
            <person name="Brodie E.L."/>
            <person name="Williams K.H."/>
            <person name="Hubbard S.S."/>
            <person name="Banfield J.F."/>
        </authorList>
    </citation>
    <scope>NUCLEOTIDE SEQUENCE [LARGE SCALE GENOMIC DNA]</scope>
</reference>
<evidence type="ECO:0000256" key="2">
    <source>
        <dbReference type="ARBA" id="ARBA00008854"/>
    </source>
</evidence>
<dbReference type="PANTHER" id="PTHR34478">
    <property type="entry name" value="PROTEIN LEMA"/>
    <property type="match status" value="1"/>
</dbReference>
<dbReference type="InterPro" id="IPR007156">
    <property type="entry name" value="MamQ_LemA"/>
</dbReference>
<name>A0A1F5E5K3_9BACT</name>
<protein>
    <recommendedName>
        <fullName evidence="8">LemA family protein</fullName>
    </recommendedName>
</protein>
<comment type="subcellular location">
    <subcellularLocation>
        <location evidence="1">Membrane</location>
        <topology evidence="1">Single-pass membrane protein</topology>
    </subcellularLocation>
</comment>
<sequence length="197" mass="22129">MSIILIFAGVAVLIIIYLLATYNQFVTTKTRLQASIQEIGNQLKRQADLIPNLVESVKGYMKHEKDVFKMLTDARKQVLDELKGGMDPQKLVDLSGKLQQALQPIRVLLESNPQLQAAGPTQNLMDELRDTADKVMYARRTLIDLTADYNIMIVTFPSNLVASMFGFKQETGLKMPTTQEELEVTAEDTKTPKVKLN</sequence>
<dbReference type="Proteomes" id="UP000177006">
    <property type="component" value="Unassembled WGS sequence"/>
</dbReference>
<keyword evidence="4" id="KW-1133">Transmembrane helix</keyword>
<evidence type="ECO:0000313" key="7">
    <source>
        <dbReference type="Proteomes" id="UP000177006"/>
    </source>
</evidence>
<evidence type="ECO:0000256" key="3">
    <source>
        <dbReference type="ARBA" id="ARBA00022692"/>
    </source>
</evidence>
<proteinExistence type="inferred from homology"/>
<dbReference type="STRING" id="1797457.A2160_03955"/>
<evidence type="ECO:0000256" key="4">
    <source>
        <dbReference type="ARBA" id="ARBA00022989"/>
    </source>
</evidence>
<comment type="similarity">
    <text evidence="2">Belongs to the LemA family.</text>
</comment>
<dbReference type="EMBL" id="MEZK01000018">
    <property type="protein sequence ID" value="OGD62689.1"/>
    <property type="molecule type" value="Genomic_DNA"/>
</dbReference>